<dbReference type="EMBL" id="JAPCKK010000034">
    <property type="protein sequence ID" value="MDP4099377.1"/>
    <property type="molecule type" value="Genomic_DNA"/>
</dbReference>
<organism evidence="4 5">
    <name type="scientific">Paenibacillus zeirhizosphaerae</name>
    <dbReference type="NCBI Taxonomy" id="2987519"/>
    <lineage>
        <taxon>Bacteria</taxon>
        <taxon>Bacillati</taxon>
        <taxon>Bacillota</taxon>
        <taxon>Bacilli</taxon>
        <taxon>Bacillales</taxon>
        <taxon>Paenibacillaceae</taxon>
        <taxon>Paenibacillus</taxon>
    </lineage>
</organism>
<dbReference type="Proteomes" id="UP001241848">
    <property type="component" value="Unassembled WGS sequence"/>
</dbReference>
<dbReference type="PANTHER" id="PTHR30461:SF23">
    <property type="entry name" value="DNA RECOMBINASE-RELATED"/>
    <property type="match status" value="1"/>
</dbReference>
<evidence type="ECO:0000313" key="4">
    <source>
        <dbReference type="EMBL" id="MDP4099377.1"/>
    </source>
</evidence>
<dbReference type="InterPro" id="IPR038109">
    <property type="entry name" value="DNA_bind_recomb_sf"/>
</dbReference>
<dbReference type="Pfam" id="PF07508">
    <property type="entry name" value="Recombinase"/>
    <property type="match status" value="1"/>
</dbReference>
<feature type="domain" description="Resolvase/invertase-type recombinase catalytic" evidence="2">
    <location>
        <begin position="7"/>
        <end position="153"/>
    </location>
</feature>
<protein>
    <submittedName>
        <fullName evidence="4">Recombinase family protein</fullName>
    </submittedName>
</protein>
<dbReference type="PANTHER" id="PTHR30461">
    <property type="entry name" value="DNA-INVERTASE FROM LAMBDOID PROPHAGE"/>
    <property type="match status" value="1"/>
</dbReference>
<dbReference type="CDD" id="cd00338">
    <property type="entry name" value="Ser_Recombinase"/>
    <property type="match status" value="1"/>
</dbReference>
<keyword evidence="1" id="KW-0175">Coiled coil</keyword>
<dbReference type="SUPFAM" id="SSF53041">
    <property type="entry name" value="Resolvase-like"/>
    <property type="match status" value="1"/>
</dbReference>
<dbReference type="PROSITE" id="PS51737">
    <property type="entry name" value="RECOMBINASE_DNA_BIND"/>
    <property type="match status" value="1"/>
</dbReference>
<reference evidence="4 5" key="1">
    <citation type="submission" date="2022-10" db="EMBL/GenBank/DDBJ databases">
        <title>Paenibacillus description and whole genome data of maize root bacterial community.</title>
        <authorList>
            <person name="Marton D."/>
            <person name="Farkas M."/>
            <person name="Cserhati M."/>
        </authorList>
    </citation>
    <scope>NUCLEOTIDE SEQUENCE [LARGE SCALE GENOMIC DNA]</scope>
    <source>
        <strain evidence="4 5">P96</strain>
    </source>
</reference>
<dbReference type="InterPro" id="IPR006119">
    <property type="entry name" value="Resolv_N"/>
</dbReference>
<feature type="coiled-coil region" evidence="1">
    <location>
        <begin position="414"/>
        <end position="441"/>
    </location>
</feature>
<evidence type="ECO:0000256" key="1">
    <source>
        <dbReference type="SAM" id="Coils"/>
    </source>
</evidence>
<dbReference type="InterPro" id="IPR050639">
    <property type="entry name" value="SSR_resolvase"/>
</dbReference>
<gene>
    <name evidence="4" type="ORF">OIN60_21915</name>
</gene>
<dbReference type="Pfam" id="PF00239">
    <property type="entry name" value="Resolvase"/>
    <property type="match status" value="1"/>
</dbReference>
<accession>A0ABT9FXC6</accession>
<dbReference type="PROSITE" id="PS51736">
    <property type="entry name" value="RECOMBINASES_3"/>
    <property type="match status" value="1"/>
</dbReference>
<evidence type="ECO:0000259" key="3">
    <source>
        <dbReference type="PROSITE" id="PS51737"/>
    </source>
</evidence>
<dbReference type="InterPro" id="IPR011109">
    <property type="entry name" value="DNA_bind_recombinase_dom"/>
</dbReference>
<dbReference type="SMART" id="SM00857">
    <property type="entry name" value="Resolvase"/>
    <property type="match status" value="1"/>
</dbReference>
<feature type="domain" description="Recombinase" evidence="3">
    <location>
        <begin position="161"/>
        <end position="285"/>
    </location>
</feature>
<dbReference type="InterPro" id="IPR036162">
    <property type="entry name" value="Resolvase-like_N_sf"/>
</dbReference>
<name>A0ABT9FXC6_9BACL</name>
<dbReference type="Gene3D" id="3.40.50.1390">
    <property type="entry name" value="Resolvase, N-terminal catalytic domain"/>
    <property type="match status" value="1"/>
</dbReference>
<dbReference type="RefSeq" id="WP_305756992.1">
    <property type="nucleotide sequence ID" value="NZ_JAPCKK010000034.1"/>
</dbReference>
<proteinExistence type="predicted"/>
<keyword evidence="5" id="KW-1185">Reference proteome</keyword>
<evidence type="ECO:0000259" key="2">
    <source>
        <dbReference type="PROSITE" id="PS51736"/>
    </source>
</evidence>
<sequence length="515" mass="61361">MGGTEILGALYLRISRDKGEDEDTLQNHRESMLEYGRQNGYRYEIYEEIVSGGKHNLDARPQLQKLIANIERYRAILVVSLDRLSRNGMISQQIKQLCMDHDIKIITPYQTFDLCNSQEDRLLYDVSSMFAVMEYEMIGSRNKLNKIQRARRGEYMAGKPAYGYRRNPDSKRLEIYEPEAEVVRYMFKLHREGKSSRRIAEQLNEEGYRPQSAASFQPSTIKRMLQNPVYKGSVVFRDRKRLKEDGHYTWKVLETIIAESAHPAIIPPDQWEQVNQEDMEHPSTEIREKPARKTGTTMLKDLLFCGICGRKLAMRKERNGGYVIKPCQYVMPDRQQKCNNQGMKLGYMEAEILRRLQVHKQQLQQELEHLVEHEFQDIWSELQEHLAHVEQELELNQRHQLILADPAWTEIFSHEELVKKRQALLRQQELLQQTRTELQQRNQNTMVISRREQLYYIIDMLDRFSHRTVEEQNDTLKQFIRRIHYTRVMPEEIRAKPMRSKEREQYPFEYTIEYI</sequence>
<comment type="caution">
    <text evidence="4">The sequence shown here is derived from an EMBL/GenBank/DDBJ whole genome shotgun (WGS) entry which is preliminary data.</text>
</comment>
<evidence type="ECO:0000313" key="5">
    <source>
        <dbReference type="Proteomes" id="UP001241848"/>
    </source>
</evidence>
<dbReference type="Gene3D" id="3.90.1750.20">
    <property type="entry name" value="Putative Large Serine Recombinase, Chain B, Domain 2"/>
    <property type="match status" value="1"/>
</dbReference>